<name>A0A5B7DU43_PORTR</name>
<organism evidence="1 2">
    <name type="scientific">Portunus trituberculatus</name>
    <name type="common">Swimming crab</name>
    <name type="synonym">Neptunus trituberculatus</name>
    <dbReference type="NCBI Taxonomy" id="210409"/>
    <lineage>
        <taxon>Eukaryota</taxon>
        <taxon>Metazoa</taxon>
        <taxon>Ecdysozoa</taxon>
        <taxon>Arthropoda</taxon>
        <taxon>Crustacea</taxon>
        <taxon>Multicrustacea</taxon>
        <taxon>Malacostraca</taxon>
        <taxon>Eumalacostraca</taxon>
        <taxon>Eucarida</taxon>
        <taxon>Decapoda</taxon>
        <taxon>Pleocyemata</taxon>
        <taxon>Brachyura</taxon>
        <taxon>Eubrachyura</taxon>
        <taxon>Portunoidea</taxon>
        <taxon>Portunidae</taxon>
        <taxon>Portuninae</taxon>
        <taxon>Portunus</taxon>
    </lineage>
</organism>
<protein>
    <submittedName>
        <fullName evidence="1">Uncharacterized protein</fullName>
    </submittedName>
</protein>
<reference evidence="1 2" key="1">
    <citation type="submission" date="2019-05" db="EMBL/GenBank/DDBJ databases">
        <title>Another draft genome of Portunus trituberculatus and its Hox gene families provides insights of decapod evolution.</title>
        <authorList>
            <person name="Jeong J.-H."/>
            <person name="Song I."/>
            <person name="Kim S."/>
            <person name="Choi T."/>
            <person name="Kim D."/>
            <person name="Ryu S."/>
            <person name="Kim W."/>
        </authorList>
    </citation>
    <scope>NUCLEOTIDE SEQUENCE [LARGE SCALE GENOMIC DNA]</scope>
    <source>
        <tissue evidence="1">Muscle</tissue>
    </source>
</reference>
<evidence type="ECO:0000313" key="2">
    <source>
        <dbReference type="Proteomes" id="UP000324222"/>
    </source>
</evidence>
<keyword evidence="2" id="KW-1185">Reference proteome</keyword>
<comment type="caution">
    <text evidence="1">The sequence shown here is derived from an EMBL/GenBank/DDBJ whole genome shotgun (WGS) entry which is preliminary data.</text>
</comment>
<dbReference type="EMBL" id="VSRR010001427">
    <property type="protein sequence ID" value="MPC25182.1"/>
    <property type="molecule type" value="Genomic_DNA"/>
</dbReference>
<evidence type="ECO:0000313" key="1">
    <source>
        <dbReference type="EMBL" id="MPC25182.1"/>
    </source>
</evidence>
<dbReference type="Proteomes" id="UP000324222">
    <property type="component" value="Unassembled WGS sequence"/>
</dbReference>
<dbReference type="AlphaFoldDB" id="A0A5B7DU43"/>
<gene>
    <name evidence="1" type="ORF">E2C01_018286</name>
</gene>
<proteinExistence type="predicted"/>
<sequence>MYRLPVSLHSPPISLVPQSVEVRHIVFEAGQGVAGLCEEPVHRQIDARHLCLPCRHLQLQGLAGKTRWRGRKGEGREDLAAAVSGVAVVVTVLTPRRGPTHLTGHHQPLPPLSPVVWSRRRRDAPFFHKRSRFEGHTPRGPGGSLILKACRSTFYLIHLATTPARPLDNSPGTQTKGLPSWITGYPGDLASLAIVYMLRIKQCLESSQRSLHGHPDQDSWPHVFQTRQTAFLEPQSSCHCRAVQQTPNYPRTDRKHVTARHFRCLTHVHTLNLIPWHSSDAAIMRVGAALGASHMFIVAASASRFCRGSAKGQGQKVWRWKDTGAPPWGVGGHAPRGIATAARPERQNYHPSTRQPAHDRTLLRPIMHQPQARADVPQLFHPTCLGKAPGTP</sequence>
<accession>A0A5B7DU43</accession>